<dbReference type="EMBL" id="JAYERP010000003">
    <property type="protein sequence ID" value="MEA3572597.1"/>
    <property type="molecule type" value="Genomic_DNA"/>
</dbReference>
<evidence type="ECO:0000313" key="2">
    <source>
        <dbReference type="Proteomes" id="UP001292216"/>
    </source>
</evidence>
<organism evidence="1 2">
    <name type="scientific">Paenibacillus phoenicis</name>
    <dbReference type="NCBI Taxonomy" id="554117"/>
    <lineage>
        <taxon>Bacteria</taxon>
        <taxon>Bacillati</taxon>
        <taxon>Bacillota</taxon>
        <taxon>Bacilli</taxon>
        <taxon>Bacillales</taxon>
        <taxon>Paenibacillaceae</taxon>
        <taxon>Paenibacillus</taxon>
    </lineage>
</organism>
<evidence type="ECO:0008006" key="3">
    <source>
        <dbReference type="Google" id="ProtNLM"/>
    </source>
</evidence>
<name>A0ABU5PS30_9BACL</name>
<dbReference type="SUPFAM" id="SSF52317">
    <property type="entry name" value="Class I glutamine amidotransferase-like"/>
    <property type="match status" value="1"/>
</dbReference>
<dbReference type="InterPro" id="IPR029062">
    <property type="entry name" value="Class_I_gatase-like"/>
</dbReference>
<protein>
    <recommendedName>
        <fullName evidence="3">FAD/NAD(P)-binding domain-containing protein</fullName>
    </recommendedName>
</protein>
<dbReference type="Proteomes" id="UP001292216">
    <property type="component" value="Unassembled WGS sequence"/>
</dbReference>
<accession>A0ABU5PS30</accession>
<dbReference type="RefSeq" id="WP_323079286.1">
    <property type="nucleotide sequence ID" value="NZ_CBCSKM010000030.1"/>
</dbReference>
<comment type="caution">
    <text evidence="1">The sequence shown here is derived from an EMBL/GenBank/DDBJ whole genome shotgun (WGS) entry which is preliminary data.</text>
</comment>
<reference evidence="1 2" key="1">
    <citation type="submission" date="2023-12" db="EMBL/GenBank/DDBJ databases">
        <title>Whole genome sequencing of Paenibacillus phoenicis isolated from the Phoenix Mars Lander spacecraft assembly facility.</title>
        <authorList>
            <person name="Garcia A."/>
            <person name="Venkateswaran K."/>
        </authorList>
    </citation>
    <scope>NUCLEOTIDE SEQUENCE [LARGE SCALE GENOMIC DNA]</scope>
    <source>
        <strain evidence="1 2">3PO2SA</strain>
    </source>
</reference>
<proteinExistence type="predicted"/>
<gene>
    <name evidence="1" type="ORF">U9M73_21955</name>
</gene>
<dbReference type="InterPro" id="IPR036188">
    <property type="entry name" value="FAD/NAD-bd_sf"/>
</dbReference>
<dbReference type="Gene3D" id="3.40.50.880">
    <property type="match status" value="1"/>
</dbReference>
<dbReference type="Gene3D" id="3.50.50.60">
    <property type="entry name" value="FAD/NAD(P)-binding domain"/>
    <property type="match status" value="1"/>
</dbReference>
<sequence>MNIPPYDPNKPTAAVVLADSTTEDFDFLIPYTLLSMTDAYNVYAVAPDTNVKTISGGLDVIPHYSYQELDHLLQKNPDIIVVPYMPTINAPSYKPTREWIQKYSGSPFADILGCIRDEKNTIITDAFGKTSVRGVYAAGDTAAAAPSQLVIAAAIGSRAAIGVNEDLSEETFYRSNWIELIL</sequence>
<keyword evidence="2" id="KW-1185">Reference proteome</keyword>
<evidence type="ECO:0000313" key="1">
    <source>
        <dbReference type="EMBL" id="MEA3572597.1"/>
    </source>
</evidence>
<dbReference type="SUPFAM" id="SSF51905">
    <property type="entry name" value="FAD/NAD(P)-binding domain"/>
    <property type="match status" value="1"/>
</dbReference>